<dbReference type="OrthoDB" id="2506484at2759"/>
<accession>A0A2N5VEY6</accession>
<proteinExistence type="predicted"/>
<evidence type="ECO:0000313" key="2">
    <source>
        <dbReference type="EMBL" id="PLW48551.1"/>
    </source>
</evidence>
<feature type="compositionally biased region" description="Basic and acidic residues" evidence="1">
    <location>
        <begin position="207"/>
        <end position="217"/>
    </location>
</feature>
<gene>
    <name evidence="2" type="ORF">PCANC_12186</name>
</gene>
<keyword evidence="3" id="KW-1185">Reference proteome</keyword>
<name>A0A2N5VEY6_9BASI</name>
<sequence length="239" mass="25407">MPPVITYNQNSATPFPAPDGASLQMMNKVGIAGLGHVLSSAEVVSGDKGNGFRLKLIVAHNDWDSQAKCYQEFQVKYVVPGTKNLRGTFKIYQVGREVQITGNIDDFDIELQMAVVMVDYVALTQGHGSSQGLGLGLQPAVSPNKSGRNLEAPNADGPSASLKASSSLPSTYMKKMGHNTASETSRGKGKAISDKEESSGETSASGKAKEPADVEPPKKKRGRPCNDILKAAAKQMKRT</sequence>
<evidence type="ECO:0000313" key="3">
    <source>
        <dbReference type="Proteomes" id="UP000235388"/>
    </source>
</evidence>
<feature type="compositionally biased region" description="Low complexity" evidence="1">
    <location>
        <begin position="158"/>
        <end position="170"/>
    </location>
</feature>
<evidence type="ECO:0000256" key="1">
    <source>
        <dbReference type="SAM" id="MobiDB-lite"/>
    </source>
</evidence>
<protein>
    <submittedName>
        <fullName evidence="2">Uncharacterized protein</fullName>
    </submittedName>
</protein>
<comment type="caution">
    <text evidence="2">The sequence shown here is derived from an EMBL/GenBank/DDBJ whole genome shotgun (WGS) entry which is preliminary data.</text>
</comment>
<dbReference type="EMBL" id="PGCJ01000102">
    <property type="protein sequence ID" value="PLW48551.1"/>
    <property type="molecule type" value="Genomic_DNA"/>
</dbReference>
<dbReference type="Proteomes" id="UP000235388">
    <property type="component" value="Unassembled WGS sequence"/>
</dbReference>
<dbReference type="AlphaFoldDB" id="A0A2N5VEY6"/>
<feature type="region of interest" description="Disordered" evidence="1">
    <location>
        <begin position="130"/>
        <end position="239"/>
    </location>
</feature>
<reference evidence="2 3" key="1">
    <citation type="submission" date="2017-11" db="EMBL/GenBank/DDBJ databases">
        <title>De novo assembly and phasing of dikaryotic genomes from two isolates of Puccinia coronata f. sp. avenae, the causal agent of oat crown rust.</title>
        <authorList>
            <person name="Miller M.E."/>
            <person name="Zhang Y."/>
            <person name="Omidvar V."/>
            <person name="Sperschneider J."/>
            <person name="Schwessinger B."/>
            <person name="Raley C."/>
            <person name="Palmer J.M."/>
            <person name="Garnica D."/>
            <person name="Upadhyaya N."/>
            <person name="Rathjen J."/>
            <person name="Taylor J.M."/>
            <person name="Park R.F."/>
            <person name="Dodds P.N."/>
            <person name="Hirsch C.D."/>
            <person name="Kianian S.F."/>
            <person name="Figueroa M."/>
        </authorList>
    </citation>
    <scope>NUCLEOTIDE SEQUENCE [LARGE SCALE GENOMIC DNA]</scope>
    <source>
        <strain evidence="2">12NC29</strain>
    </source>
</reference>
<organism evidence="2 3">
    <name type="scientific">Puccinia coronata f. sp. avenae</name>
    <dbReference type="NCBI Taxonomy" id="200324"/>
    <lineage>
        <taxon>Eukaryota</taxon>
        <taxon>Fungi</taxon>
        <taxon>Dikarya</taxon>
        <taxon>Basidiomycota</taxon>
        <taxon>Pucciniomycotina</taxon>
        <taxon>Pucciniomycetes</taxon>
        <taxon>Pucciniales</taxon>
        <taxon>Pucciniaceae</taxon>
        <taxon>Puccinia</taxon>
    </lineage>
</organism>